<reference evidence="3 4" key="1">
    <citation type="submission" date="2018-10" db="EMBL/GenBank/DDBJ databases">
        <title>Genomic Encyclopedia of Archaeal and Bacterial Type Strains, Phase II (KMG-II): from individual species to whole genera.</title>
        <authorList>
            <person name="Goeker M."/>
        </authorList>
    </citation>
    <scope>NUCLEOTIDE SEQUENCE [LARGE SCALE GENOMIC DNA]</scope>
    <source>
        <strain evidence="4">ATCC 35512 / DSM 2944 / CIP 106514 / LMD 82.5 / NBRC 102493 / NCCB 82005 / GB17</strain>
        <strain evidence="3">DSM 2944</strain>
    </source>
</reference>
<proteinExistence type="predicted"/>
<evidence type="ECO:0000313" key="5">
    <source>
        <dbReference type="Proteomes" id="UP000326453"/>
    </source>
</evidence>
<evidence type="ECO:0000313" key="2">
    <source>
        <dbReference type="EMBL" id="QFG38330.1"/>
    </source>
</evidence>
<dbReference type="EMBL" id="CP044426">
    <property type="protein sequence ID" value="QFG38330.1"/>
    <property type="molecule type" value="Genomic_DNA"/>
</dbReference>
<evidence type="ECO:0000313" key="3">
    <source>
        <dbReference type="EMBL" id="RKS51151.1"/>
    </source>
</evidence>
<feature type="region of interest" description="Disordered" evidence="1">
    <location>
        <begin position="153"/>
        <end position="174"/>
    </location>
</feature>
<dbReference type="KEGG" id="ppan:ESD82_20100"/>
<sequence length="307" mass="33528">MTGPIVSVEIGRSTWQGFAEDAPLRAAPITMTYRNYRGEVDNRTVLPIRVWFGSTDWHPEPGWLLSAYDLAKDAHRDFALADCQFADLCASGQVRALWPRWREMLLDESPIPGAAIQEMDEVFAALTPDPQPEGQDALKISPEYQALFDEVKQRAQPEEDFPQPSRKDGREPCGECRLPAGETCDICGAISRVPAPSAGTPTAQEAVPVGWITDKTLHTLLSETSGIFRINHGKRRGTECPVPIYIHPPQPSETVAEAATHALDACRIIDAAVLEGHDNVSDLICHLLEAVEPARAALRALKGGAHG</sequence>
<dbReference type="Proteomes" id="UP000326453">
    <property type="component" value="Chromosome 1"/>
</dbReference>
<evidence type="ECO:0000313" key="4">
    <source>
        <dbReference type="Proteomes" id="UP000273626"/>
    </source>
</evidence>
<dbReference type="RefSeq" id="WP_147427508.1">
    <property type="nucleotide sequence ID" value="NZ_CP044426.1"/>
</dbReference>
<organism evidence="2 5">
    <name type="scientific">Paracoccus pantotrophus</name>
    <name type="common">Thiosphaera pantotropha</name>
    <dbReference type="NCBI Taxonomy" id="82367"/>
    <lineage>
        <taxon>Bacteria</taxon>
        <taxon>Pseudomonadati</taxon>
        <taxon>Pseudomonadota</taxon>
        <taxon>Alphaproteobacteria</taxon>
        <taxon>Rhodobacterales</taxon>
        <taxon>Paracoccaceae</taxon>
        <taxon>Paracoccus</taxon>
    </lineage>
</organism>
<name>A0AAE6NZT3_PARPN</name>
<dbReference type="AlphaFoldDB" id="A0AAE6NZT3"/>
<keyword evidence="4" id="KW-1185">Reference proteome</keyword>
<dbReference type="Proteomes" id="UP000273626">
    <property type="component" value="Unassembled WGS sequence"/>
</dbReference>
<protein>
    <submittedName>
        <fullName evidence="2">Uncharacterized protein</fullName>
    </submittedName>
</protein>
<accession>A0AAE6NZT3</accession>
<evidence type="ECO:0000256" key="1">
    <source>
        <dbReference type="SAM" id="MobiDB-lite"/>
    </source>
</evidence>
<reference evidence="2 5" key="2">
    <citation type="submission" date="2019-01" db="EMBL/GenBank/DDBJ databases">
        <title>Complete Genome Sequence and Annotation of the Paracoccus pantotrophus type strain DSM 2944.</title>
        <authorList>
            <person name="Bockwoldt J.A."/>
            <person name="Zimmermann M."/>
            <person name="Tiso T."/>
            <person name="Blank L.M."/>
        </authorList>
    </citation>
    <scope>NUCLEOTIDE SEQUENCE [LARGE SCALE GENOMIC DNA]</scope>
    <source>
        <strain evidence="2 5">DSM 2944</strain>
    </source>
</reference>
<gene>
    <name evidence="3" type="ORF">BDE18_0382</name>
    <name evidence="2" type="ORF">ESD82_20100</name>
</gene>
<dbReference type="GeneID" id="51372902"/>
<feature type="compositionally biased region" description="Basic and acidic residues" evidence="1">
    <location>
        <begin position="165"/>
        <end position="174"/>
    </location>
</feature>
<dbReference type="EMBL" id="RBLI01000001">
    <property type="protein sequence ID" value="RKS51151.1"/>
    <property type="molecule type" value="Genomic_DNA"/>
</dbReference>